<dbReference type="InterPro" id="IPR006091">
    <property type="entry name" value="Acyl-CoA_Oxase/DH_mid-dom"/>
</dbReference>
<feature type="domain" description="Acyl-CoA oxidase/dehydrogenase middle" evidence="8">
    <location>
        <begin position="162"/>
        <end position="274"/>
    </location>
</feature>
<dbReference type="InterPro" id="IPR009100">
    <property type="entry name" value="AcylCoA_DH/oxidase_NM_dom_sf"/>
</dbReference>
<evidence type="ECO:0000256" key="4">
    <source>
        <dbReference type="ARBA" id="ARBA00022827"/>
    </source>
</evidence>
<dbReference type="PANTHER" id="PTHR42803">
    <property type="entry name" value="ACYL-COA DEHYDROGENASE"/>
    <property type="match status" value="1"/>
</dbReference>
<dbReference type="Gene3D" id="2.40.110.20">
    <property type="match status" value="1"/>
</dbReference>
<dbReference type="InterPro" id="IPR009075">
    <property type="entry name" value="AcylCo_DH/oxidase_C"/>
</dbReference>
<dbReference type="InterPro" id="IPR036250">
    <property type="entry name" value="AcylCo_DH-like_C"/>
</dbReference>
<dbReference type="Pfam" id="PF12806">
    <property type="entry name" value="Acyl-CoA_dh_C"/>
    <property type="match status" value="1"/>
</dbReference>
<evidence type="ECO:0000313" key="10">
    <source>
        <dbReference type="EMBL" id="WSE28229.1"/>
    </source>
</evidence>
<keyword evidence="4 6" id="KW-0274">FAD</keyword>
<organism evidence="10 11">
    <name type="scientific">Amycolatopsis rhabdoformis</name>
    <dbReference type="NCBI Taxonomy" id="1448059"/>
    <lineage>
        <taxon>Bacteria</taxon>
        <taxon>Bacillati</taxon>
        <taxon>Actinomycetota</taxon>
        <taxon>Actinomycetes</taxon>
        <taxon>Pseudonocardiales</taxon>
        <taxon>Pseudonocardiaceae</taxon>
        <taxon>Amycolatopsis</taxon>
    </lineage>
</organism>
<evidence type="ECO:0000259" key="9">
    <source>
        <dbReference type="Pfam" id="PF12806"/>
    </source>
</evidence>
<comment type="similarity">
    <text evidence="2 6">Belongs to the acyl-CoA dehydrogenase family.</text>
</comment>
<keyword evidence="5 6" id="KW-0560">Oxidoreductase</keyword>
<dbReference type="EMBL" id="CP142149">
    <property type="protein sequence ID" value="WSE28229.1"/>
    <property type="molecule type" value="Genomic_DNA"/>
</dbReference>
<sequence>MGHYKSNVRDLEFNLFEVLGVQDRLGKGVLAESDEETARGVLSELNKLATGPLAESYADADRNPPVYDPKTFSVKIPESFKKSYKQLLDGEWWRLGLTNDLGGFGLPPTVQWAASELILGANAPLFMYMAGPNFAMIVNNNGTEEQQRWAQLMIDRQWGATMVLTEPDAGSDVGAGRTKAVKQEDGSWHLDGVKRFITSAEHDMSENIMHLVLARPEGPGIETKPGTKGLSLFLVPKFHFDSETGELGERNGAFVTNVEHKMGIKASTTCELTFGQHGTPAKGWLLGEVHNGIAQMFQVIEYARMMVGTKAIATLSTGYLNARDYAKERVQGADLPNMLNKAAPRVTITHHPDVRRSLMLQKAYAEGLRAVYLYTASFQDQLWTQDGDEASLKLAHGINDLLLPVVKGVGSERATEQLVQSLQTLGGSGFLQDYPIEQYIRDAKIDSLYEGTTAIQSLDFFFRKIVRDKGQSLAFLAGEITKFIASEAGNGRLKNERGLLKQALEDAQGMLGSMIGYLTASQEDPQSINKVGQHTVRLLMSMGDLLVGWQLLKQAEVAIAKLDAGASAKDVPFYEGKVAVASFFAKSVLPELSSRRAIVEAADNALMELDEAAF</sequence>
<feature type="domain" description="Acetyl-CoA dehydrogenase-like C-terminal" evidence="9">
    <location>
        <begin position="476"/>
        <end position="610"/>
    </location>
</feature>
<dbReference type="RefSeq" id="WP_326567233.1">
    <property type="nucleotide sequence ID" value="NZ_CP142149.1"/>
</dbReference>
<proteinExistence type="inferred from homology"/>
<dbReference type="InterPro" id="IPR052166">
    <property type="entry name" value="Diverse_Acyl-CoA_DH"/>
</dbReference>
<gene>
    <name evidence="10" type="ORF">VSH64_36125</name>
</gene>
<dbReference type="PANTHER" id="PTHR42803:SF1">
    <property type="entry name" value="BROAD-SPECIFICITY LINEAR ACYL-COA DEHYDROGENASE FADE5"/>
    <property type="match status" value="1"/>
</dbReference>
<name>A0ABZ1I1H7_9PSEU</name>
<accession>A0ABZ1I1H7</accession>
<comment type="cofactor">
    <cofactor evidence="1 6">
        <name>FAD</name>
        <dbReference type="ChEBI" id="CHEBI:57692"/>
    </cofactor>
</comment>
<evidence type="ECO:0000256" key="5">
    <source>
        <dbReference type="ARBA" id="ARBA00023002"/>
    </source>
</evidence>
<keyword evidence="11" id="KW-1185">Reference proteome</keyword>
<dbReference type="SUPFAM" id="SSF47203">
    <property type="entry name" value="Acyl-CoA dehydrogenase C-terminal domain-like"/>
    <property type="match status" value="1"/>
</dbReference>
<evidence type="ECO:0000259" key="7">
    <source>
        <dbReference type="Pfam" id="PF00441"/>
    </source>
</evidence>
<dbReference type="Proteomes" id="UP001330812">
    <property type="component" value="Chromosome"/>
</dbReference>
<dbReference type="SUPFAM" id="SSF56645">
    <property type="entry name" value="Acyl-CoA dehydrogenase NM domain-like"/>
    <property type="match status" value="1"/>
</dbReference>
<evidence type="ECO:0000313" key="11">
    <source>
        <dbReference type="Proteomes" id="UP001330812"/>
    </source>
</evidence>
<evidence type="ECO:0000256" key="3">
    <source>
        <dbReference type="ARBA" id="ARBA00022630"/>
    </source>
</evidence>
<dbReference type="Gene3D" id="1.20.140.10">
    <property type="entry name" value="Butyryl-CoA Dehydrogenase, subunit A, domain 3"/>
    <property type="match status" value="1"/>
</dbReference>
<protein>
    <submittedName>
        <fullName evidence="10">Acyl-CoA dehydrogenase</fullName>
    </submittedName>
</protein>
<dbReference type="Pfam" id="PF00441">
    <property type="entry name" value="Acyl-CoA_dh_1"/>
    <property type="match status" value="1"/>
</dbReference>
<keyword evidence="3 6" id="KW-0285">Flavoprotein</keyword>
<feature type="domain" description="Acyl-CoA dehydrogenase/oxidase C-terminal" evidence="7">
    <location>
        <begin position="291"/>
        <end position="457"/>
    </location>
</feature>
<evidence type="ECO:0000259" key="8">
    <source>
        <dbReference type="Pfam" id="PF02770"/>
    </source>
</evidence>
<dbReference type="Pfam" id="PF02770">
    <property type="entry name" value="Acyl-CoA_dh_M"/>
    <property type="match status" value="1"/>
</dbReference>
<dbReference type="InterPro" id="IPR025878">
    <property type="entry name" value="Acyl-CoA_dh-like_C_dom"/>
</dbReference>
<reference evidence="10 11" key="1">
    <citation type="journal article" date="2015" name="Int. J. Syst. Evol. Microbiol.">
        <title>Amycolatopsis rhabdoformis sp. nov., an actinomycete isolated from a tropical forest soil.</title>
        <authorList>
            <person name="Souza W.R."/>
            <person name="Silva R.E."/>
            <person name="Goodfellow M."/>
            <person name="Busarakam K."/>
            <person name="Figueiro F.S."/>
            <person name="Ferreira D."/>
            <person name="Rodrigues-Filho E."/>
            <person name="Moraes L.A.B."/>
            <person name="Zucchi T.D."/>
        </authorList>
    </citation>
    <scope>NUCLEOTIDE SEQUENCE [LARGE SCALE GENOMIC DNA]</scope>
    <source>
        <strain evidence="10 11">NCIMB 14900</strain>
    </source>
</reference>
<evidence type="ECO:0000256" key="1">
    <source>
        <dbReference type="ARBA" id="ARBA00001974"/>
    </source>
</evidence>
<evidence type="ECO:0000256" key="6">
    <source>
        <dbReference type="RuleBase" id="RU362125"/>
    </source>
</evidence>
<evidence type="ECO:0000256" key="2">
    <source>
        <dbReference type="ARBA" id="ARBA00009347"/>
    </source>
</evidence>